<gene>
    <name evidence="5" type="ORF">H9815_04675</name>
</gene>
<keyword evidence="3" id="KW-0520">NAD</keyword>
<dbReference type="Pfam" id="PF02826">
    <property type="entry name" value="2-Hacid_dh_C"/>
    <property type="match status" value="1"/>
</dbReference>
<comment type="caution">
    <text evidence="5">The sequence shown here is derived from an EMBL/GenBank/DDBJ whole genome shotgun (WGS) entry which is preliminary data.</text>
</comment>
<dbReference type="SUPFAM" id="SSF52283">
    <property type="entry name" value="Formate/glycerate dehydrogenase catalytic domain-like"/>
    <property type="match status" value="1"/>
</dbReference>
<dbReference type="GO" id="GO:0016618">
    <property type="term" value="F:hydroxypyruvate reductase [NAD(P)H] activity"/>
    <property type="evidence" value="ECO:0007669"/>
    <property type="project" value="TreeGrafter"/>
</dbReference>
<evidence type="ECO:0000313" key="5">
    <source>
        <dbReference type="EMBL" id="HIZ35049.1"/>
    </source>
</evidence>
<evidence type="ECO:0000256" key="3">
    <source>
        <dbReference type="ARBA" id="ARBA00023027"/>
    </source>
</evidence>
<reference evidence="5" key="2">
    <citation type="submission" date="2021-04" db="EMBL/GenBank/DDBJ databases">
        <authorList>
            <person name="Gilroy R."/>
        </authorList>
    </citation>
    <scope>NUCLEOTIDE SEQUENCE</scope>
    <source>
        <strain evidence="5">ChiGjej4B4-7305</strain>
    </source>
</reference>
<accession>A0A9D2J477</accession>
<dbReference type="EMBL" id="DXBY01000075">
    <property type="protein sequence ID" value="HIZ35049.1"/>
    <property type="molecule type" value="Genomic_DNA"/>
</dbReference>
<dbReference type="InterPro" id="IPR050223">
    <property type="entry name" value="D-isomer_2-hydroxyacid_DH"/>
</dbReference>
<dbReference type="InterPro" id="IPR029753">
    <property type="entry name" value="D-isomer_DH_CS"/>
</dbReference>
<dbReference type="Proteomes" id="UP000824037">
    <property type="component" value="Unassembled WGS sequence"/>
</dbReference>
<feature type="domain" description="D-isomer specific 2-hydroxyacid dehydrogenase NAD-binding" evidence="4">
    <location>
        <begin position="121"/>
        <end position="295"/>
    </location>
</feature>
<dbReference type="PANTHER" id="PTHR10996">
    <property type="entry name" value="2-HYDROXYACID DEHYDROGENASE-RELATED"/>
    <property type="match status" value="1"/>
</dbReference>
<dbReference type="FunFam" id="3.40.50.720:FF:000203">
    <property type="entry name" value="D-3-phosphoglycerate dehydrogenase (SerA)"/>
    <property type="match status" value="1"/>
</dbReference>
<evidence type="ECO:0000256" key="1">
    <source>
        <dbReference type="ARBA" id="ARBA00005854"/>
    </source>
</evidence>
<dbReference type="PANTHER" id="PTHR10996:SF178">
    <property type="entry name" value="2-HYDROXYACID DEHYDROGENASE YGL185C-RELATED"/>
    <property type="match status" value="1"/>
</dbReference>
<comment type="similarity">
    <text evidence="1">Belongs to the D-isomer specific 2-hydroxyacid dehydrogenase family.</text>
</comment>
<dbReference type="PROSITE" id="PS00671">
    <property type="entry name" value="D_2_HYDROXYACID_DH_3"/>
    <property type="match status" value="1"/>
</dbReference>
<evidence type="ECO:0000313" key="6">
    <source>
        <dbReference type="Proteomes" id="UP000824037"/>
    </source>
</evidence>
<dbReference type="InterPro" id="IPR006140">
    <property type="entry name" value="D-isomer_DH_NAD-bd"/>
</dbReference>
<evidence type="ECO:0000256" key="2">
    <source>
        <dbReference type="ARBA" id="ARBA00023002"/>
    </source>
</evidence>
<dbReference type="GO" id="GO:0051287">
    <property type="term" value="F:NAD binding"/>
    <property type="evidence" value="ECO:0007669"/>
    <property type="project" value="InterPro"/>
</dbReference>
<organism evidence="5 6">
    <name type="scientific">Candidatus Ruania gallistercoris</name>
    <dbReference type="NCBI Taxonomy" id="2838746"/>
    <lineage>
        <taxon>Bacteria</taxon>
        <taxon>Bacillati</taxon>
        <taxon>Actinomycetota</taxon>
        <taxon>Actinomycetes</taxon>
        <taxon>Micrococcales</taxon>
        <taxon>Ruaniaceae</taxon>
        <taxon>Ruania</taxon>
    </lineage>
</organism>
<proteinExistence type="inferred from homology"/>
<evidence type="ECO:0000259" key="4">
    <source>
        <dbReference type="Pfam" id="PF02826"/>
    </source>
</evidence>
<dbReference type="InterPro" id="IPR036291">
    <property type="entry name" value="NAD(P)-bd_dom_sf"/>
</dbReference>
<dbReference type="SUPFAM" id="SSF51735">
    <property type="entry name" value="NAD(P)-binding Rossmann-fold domains"/>
    <property type="match status" value="1"/>
</dbReference>
<dbReference type="GO" id="GO:0005829">
    <property type="term" value="C:cytosol"/>
    <property type="evidence" value="ECO:0007669"/>
    <property type="project" value="TreeGrafter"/>
</dbReference>
<protein>
    <submittedName>
        <fullName evidence="5">Dehydrogenase</fullName>
    </submittedName>
</protein>
<sequence>MNTELSPVHNHRVGIAAEFFPDGGTIYDDIGLAQFDAWQMPWQALESEDLTAAPGAQSAHSLLVLRQRVTEEYLQAMPDLLHVARWGAGLDRIDLDACTERGVLVTTTPEGGRRPVASAALALLLALAHQIPARDRIVREARWADRNKVMGLSVADMTIGIIGLGTIGAEFARLVAPFGADLVSPAAHTRPEAAAELGVRRVEFDELLATADAVVLTCPLTAQTRGLISAEALAAMKSTAVLVNVARGGVVDEPALIEALEEGVIAAAGLDVFATEPLPADSPLIGLQNVILAPHSLAWGPEIVDGNRRQALASIYTVAGGGIPEAVANPAVLAHPRWSVRA</sequence>
<dbReference type="GO" id="GO:0030267">
    <property type="term" value="F:glyoxylate reductase (NADPH) activity"/>
    <property type="evidence" value="ECO:0007669"/>
    <property type="project" value="TreeGrafter"/>
</dbReference>
<dbReference type="Gene3D" id="3.40.50.720">
    <property type="entry name" value="NAD(P)-binding Rossmann-like Domain"/>
    <property type="match status" value="2"/>
</dbReference>
<reference evidence="5" key="1">
    <citation type="journal article" date="2021" name="PeerJ">
        <title>Extensive microbial diversity within the chicken gut microbiome revealed by metagenomics and culture.</title>
        <authorList>
            <person name="Gilroy R."/>
            <person name="Ravi A."/>
            <person name="Getino M."/>
            <person name="Pursley I."/>
            <person name="Horton D.L."/>
            <person name="Alikhan N.F."/>
            <person name="Baker D."/>
            <person name="Gharbi K."/>
            <person name="Hall N."/>
            <person name="Watson M."/>
            <person name="Adriaenssens E.M."/>
            <person name="Foster-Nyarko E."/>
            <person name="Jarju S."/>
            <person name="Secka A."/>
            <person name="Antonio M."/>
            <person name="Oren A."/>
            <person name="Chaudhuri R.R."/>
            <person name="La Ragione R."/>
            <person name="Hildebrand F."/>
            <person name="Pallen M.J."/>
        </authorList>
    </citation>
    <scope>NUCLEOTIDE SEQUENCE</scope>
    <source>
        <strain evidence="5">ChiGjej4B4-7305</strain>
    </source>
</reference>
<keyword evidence="2" id="KW-0560">Oxidoreductase</keyword>
<name>A0A9D2J477_9MICO</name>
<dbReference type="AlphaFoldDB" id="A0A9D2J477"/>